<name>A0ABX2IND6_9RHOB</name>
<dbReference type="RefSeq" id="WP_174135250.1">
    <property type="nucleotide sequence ID" value="NZ_JABUFE010000001.1"/>
</dbReference>
<comment type="caution">
    <text evidence="2">The sequence shown here is derived from an EMBL/GenBank/DDBJ whole genome shotgun (WGS) entry which is preliminary data.</text>
</comment>
<gene>
    <name evidence="2" type="ORF">HRQ87_03555</name>
</gene>
<evidence type="ECO:0000256" key="1">
    <source>
        <dbReference type="SAM" id="MobiDB-lite"/>
    </source>
</evidence>
<feature type="region of interest" description="Disordered" evidence="1">
    <location>
        <begin position="1"/>
        <end position="23"/>
    </location>
</feature>
<dbReference type="Proteomes" id="UP000777935">
    <property type="component" value="Unassembled WGS sequence"/>
</dbReference>
<reference evidence="2 3" key="1">
    <citation type="submission" date="2020-06" db="EMBL/GenBank/DDBJ databases">
        <title>Sulfitobacter algicola sp. nov., isolated from green algae.</title>
        <authorList>
            <person name="Wang C."/>
        </authorList>
    </citation>
    <scope>NUCLEOTIDE SEQUENCE [LARGE SCALE GENOMIC DNA]</scope>
    <source>
        <strain evidence="2 3">1151</strain>
    </source>
</reference>
<keyword evidence="3" id="KW-1185">Reference proteome</keyword>
<organism evidence="2 3">
    <name type="scientific">Parasulfitobacter algicola</name>
    <dbReference type="NCBI Taxonomy" id="2614809"/>
    <lineage>
        <taxon>Bacteria</taxon>
        <taxon>Pseudomonadati</taxon>
        <taxon>Pseudomonadota</taxon>
        <taxon>Alphaproteobacteria</taxon>
        <taxon>Rhodobacterales</taxon>
        <taxon>Roseobacteraceae</taxon>
        <taxon>Parasulfitobacter</taxon>
    </lineage>
</organism>
<evidence type="ECO:0000313" key="2">
    <source>
        <dbReference type="EMBL" id="NSX53870.1"/>
    </source>
</evidence>
<dbReference type="EMBL" id="JABUFE010000001">
    <property type="protein sequence ID" value="NSX53870.1"/>
    <property type="molecule type" value="Genomic_DNA"/>
</dbReference>
<evidence type="ECO:0000313" key="3">
    <source>
        <dbReference type="Proteomes" id="UP000777935"/>
    </source>
</evidence>
<protein>
    <submittedName>
        <fullName evidence="2">Uncharacterized protein</fullName>
    </submittedName>
</protein>
<proteinExistence type="predicted"/>
<sequence length="87" mass="9004">MSNPFKNRTLPLNGPAADMAPVVPNDGQDLPDVAVALYVENGGAVSFVSIKGFERTVEVGDRAVLPVGIVRVNATGTTATGLHAFVI</sequence>
<accession>A0ABX2IND6</accession>